<evidence type="ECO:0000256" key="1">
    <source>
        <dbReference type="SAM" id="MobiDB-lite"/>
    </source>
</evidence>
<name>A0A9Q3DJC1_9BASI</name>
<sequence>MLPISSTILIAIISMCNFSEIFIMKILAFILGSSSWNHNTFLTHTALAVGEYHLETLRTFITSIPSWHAKESLSALFNTICQKTAGSPNTFLSKMILIDKNRLSSCVVFLVCVILPTLMCDRAQVALQNTLFRDSHIDSQYQATFPRLRKRRVIYIPPGVFWGPPMLAQGFETLWTLGSNPDQIDWHAMRIDSGTANDLHQIAFQALSETLEDYASQHQDVSNQILTYIRFLALEQSPKLLKKQDQEKGKEAEKQLHTIFSQNKNLEKEAMDSFQKKLENLKPVKIDTTEEGEPDEDFLNDDLAESPEQSDEPDWAHRYSSPNSPNNSFEV</sequence>
<feature type="compositionally biased region" description="Acidic residues" evidence="1">
    <location>
        <begin position="289"/>
        <end position="313"/>
    </location>
</feature>
<protein>
    <submittedName>
        <fullName evidence="3">Uncharacterized protein</fullName>
    </submittedName>
</protein>
<dbReference type="EMBL" id="AVOT02017803">
    <property type="protein sequence ID" value="MBW0504224.1"/>
    <property type="molecule type" value="Genomic_DNA"/>
</dbReference>
<feature type="compositionally biased region" description="Polar residues" evidence="1">
    <location>
        <begin position="320"/>
        <end position="331"/>
    </location>
</feature>
<feature type="region of interest" description="Disordered" evidence="1">
    <location>
        <begin position="272"/>
        <end position="331"/>
    </location>
</feature>
<evidence type="ECO:0000313" key="4">
    <source>
        <dbReference type="Proteomes" id="UP000765509"/>
    </source>
</evidence>
<comment type="caution">
    <text evidence="3">The sequence shown here is derived from an EMBL/GenBank/DDBJ whole genome shotgun (WGS) entry which is preliminary data.</text>
</comment>
<feature type="transmembrane region" description="Helical" evidence="2">
    <location>
        <begin position="6"/>
        <end position="31"/>
    </location>
</feature>
<evidence type="ECO:0000256" key="2">
    <source>
        <dbReference type="SAM" id="Phobius"/>
    </source>
</evidence>
<feature type="compositionally biased region" description="Basic and acidic residues" evidence="1">
    <location>
        <begin position="272"/>
        <end position="288"/>
    </location>
</feature>
<dbReference type="Proteomes" id="UP000765509">
    <property type="component" value="Unassembled WGS sequence"/>
</dbReference>
<keyword evidence="2" id="KW-0812">Transmembrane</keyword>
<reference evidence="3" key="1">
    <citation type="submission" date="2021-03" db="EMBL/GenBank/DDBJ databases">
        <title>Draft genome sequence of rust myrtle Austropuccinia psidii MF-1, a brazilian biotype.</title>
        <authorList>
            <person name="Quecine M.C."/>
            <person name="Pachon D.M.R."/>
            <person name="Bonatelli M.L."/>
            <person name="Correr F.H."/>
            <person name="Franceschini L.M."/>
            <person name="Leite T.F."/>
            <person name="Margarido G.R.A."/>
            <person name="Almeida C.A."/>
            <person name="Ferrarezi J.A."/>
            <person name="Labate C.A."/>
        </authorList>
    </citation>
    <scope>NUCLEOTIDE SEQUENCE</scope>
    <source>
        <strain evidence="3">MF-1</strain>
    </source>
</reference>
<accession>A0A9Q3DJC1</accession>
<evidence type="ECO:0000313" key="3">
    <source>
        <dbReference type="EMBL" id="MBW0504224.1"/>
    </source>
</evidence>
<keyword evidence="2" id="KW-0472">Membrane</keyword>
<feature type="transmembrane region" description="Helical" evidence="2">
    <location>
        <begin position="103"/>
        <end position="119"/>
    </location>
</feature>
<proteinExistence type="predicted"/>
<keyword evidence="4" id="KW-1185">Reference proteome</keyword>
<gene>
    <name evidence="3" type="ORF">O181_043939</name>
</gene>
<keyword evidence="2" id="KW-1133">Transmembrane helix</keyword>
<organism evidence="3 4">
    <name type="scientific">Austropuccinia psidii MF-1</name>
    <dbReference type="NCBI Taxonomy" id="1389203"/>
    <lineage>
        <taxon>Eukaryota</taxon>
        <taxon>Fungi</taxon>
        <taxon>Dikarya</taxon>
        <taxon>Basidiomycota</taxon>
        <taxon>Pucciniomycotina</taxon>
        <taxon>Pucciniomycetes</taxon>
        <taxon>Pucciniales</taxon>
        <taxon>Sphaerophragmiaceae</taxon>
        <taxon>Austropuccinia</taxon>
    </lineage>
</organism>
<dbReference type="AlphaFoldDB" id="A0A9Q3DJC1"/>